<evidence type="ECO:0000256" key="1">
    <source>
        <dbReference type="SAM" id="Phobius"/>
    </source>
</evidence>
<dbReference type="InterPro" id="IPR025436">
    <property type="entry name" value="DUF4179"/>
</dbReference>
<protein>
    <submittedName>
        <fullName evidence="4">DUF4179 domain-containing protein</fullName>
    </submittedName>
</protein>
<keyword evidence="5" id="KW-1185">Reference proteome</keyword>
<keyword evidence="1" id="KW-1133">Transmembrane helix</keyword>
<dbReference type="EMBL" id="JAVAMP010000008">
    <property type="protein sequence ID" value="MDP5275574.1"/>
    <property type="molecule type" value="Genomic_DNA"/>
</dbReference>
<reference evidence="4 5" key="1">
    <citation type="submission" date="2023-08" db="EMBL/GenBank/DDBJ databases">
        <authorList>
            <person name="Park J.-S."/>
        </authorList>
    </citation>
    <scope>NUCLEOTIDE SEQUENCE [LARGE SCALE GENOMIC DNA]</scope>
    <source>
        <strain evidence="4 5">2205SS18-9</strain>
    </source>
</reference>
<feature type="domain" description="DUF5643" evidence="3">
    <location>
        <begin position="212"/>
        <end position="315"/>
    </location>
</feature>
<organism evidence="4 5">
    <name type="scientific">Chengkuizengella axinellae</name>
    <dbReference type="NCBI Taxonomy" id="3064388"/>
    <lineage>
        <taxon>Bacteria</taxon>
        <taxon>Bacillati</taxon>
        <taxon>Bacillota</taxon>
        <taxon>Bacilli</taxon>
        <taxon>Bacillales</taxon>
        <taxon>Paenibacillaceae</taxon>
        <taxon>Chengkuizengella</taxon>
    </lineage>
</organism>
<sequence length="424" mass="49669">MEYEDTIQNEVLEKDERLKDIQVSKGKSKKRLLFKLGFVIMLILIVVILFIWKISTDVKYEEYKSGISELVQYDKGLLAALEHDFIQYVDQSDQHQGITFTVDSVVMDESMMIVFYSISSLENMNRMKLSGIDLLKSDGEQYRTGISRSGFNEIESVGSNYITFLFSEDRPEDEFVLNVGFTVIDEDVEEKLPYTWSVPFQVDKTLYQDAKQIYTINQTFDIEGQLITFEDISIYPTRSELKVKYDDNNSKEIFGFDELYVVDQNGNKWGTKGSSGLGEYAEVIYFESNYFDEYEELYIEFHSIRALDKDKLEVQVDLQQQKILSAPDENISLKFVNEKENELQLGFHIKHDAFYKNHHIGGFYNKYHDINNTYSFRQTSMSSLENDIFEITLHLPKDEYTGPLTFSLWDYPQRLIENTRIQIK</sequence>
<name>A0ABT9J1T8_9BACL</name>
<gene>
    <name evidence="4" type="ORF">Q5Y73_15800</name>
</gene>
<keyword evidence="1" id="KW-0472">Membrane</keyword>
<feature type="transmembrane region" description="Helical" evidence="1">
    <location>
        <begin position="32"/>
        <end position="52"/>
    </location>
</feature>
<dbReference type="Gene3D" id="2.60.40.1630">
    <property type="entry name" value="bacillus anthracis domain"/>
    <property type="match status" value="1"/>
</dbReference>
<evidence type="ECO:0000259" key="2">
    <source>
        <dbReference type="Pfam" id="PF13786"/>
    </source>
</evidence>
<feature type="domain" description="DUF4179" evidence="2">
    <location>
        <begin position="30"/>
        <end position="120"/>
    </location>
</feature>
<accession>A0ABT9J1T8</accession>
<evidence type="ECO:0000313" key="4">
    <source>
        <dbReference type="EMBL" id="MDP5275574.1"/>
    </source>
</evidence>
<dbReference type="RefSeq" id="WP_305992880.1">
    <property type="nucleotide sequence ID" value="NZ_JAVAMP010000008.1"/>
</dbReference>
<evidence type="ECO:0000259" key="3">
    <source>
        <dbReference type="Pfam" id="PF18705"/>
    </source>
</evidence>
<dbReference type="Pfam" id="PF18705">
    <property type="entry name" value="DUF5643"/>
    <property type="match status" value="1"/>
</dbReference>
<dbReference type="InterPro" id="IPR040680">
    <property type="entry name" value="DUF5643"/>
</dbReference>
<evidence type="ECO:0000313" key="5">
    <source>
        <dbReference type="Proteomes" id="UP001231941"/>
    </source>
</evidence>
<dbReference type="Pfam" id="PF13786">
    <property type="entry name" value="DUF4179"/>
    <property type="match status" value="1"/>
</dbReference>
<comment type="caution">
    <text evidence="4">The sequence shown here is derived from an EMBL/GenBank/DDBJ whole genome shotgun (WGS) entry which is preliminary data.</text>
</comment>
<dbReference type="Proteomes" id="UP001231941">
    <property type="component" value="Unassembled WGS sequence"/>
</dbReference>
<keyword evidence="1" id="KW-0812">Transmembrane</keyword>
<proteinExistence type="predicted"/>